<dbReference type="InterPro" id="IPR024079">
    <property type="entry name" value="MetalloPept_cat_dom_sf"/>
</dbReference>
<accession>A0A222E282</accession>
<evidence type="ECO:0000259" key="1">
    <source>
        <dbReference type="SMART" id="SM00235"/>
    </source>
</evidence>
<keyword evidence="3" id="KW-1185">Reference proteome</keyword>
<dbReference type="AlphaFoldDB" id="A0A222E282"/>
<dbReference type="GO" id="GO:0006508">
    <property type="term" value="P:proteolysis"/>
    <property type="evidence" value="ECO:0007669"/>
    <property type="project" value="InterPro"/>
</dbReference>
<dbReference type="SMART" id="SM00235">
    <property type="entry name" value="ZnMc"/>
    <property type="match status" value="1"/>
</dbReference>
<dbReference type="RefSeq" id="WP_198319902.1">
    <property type="nucleotide sequence ID" value="NZ_CP022540.1"/>
</dbReference>
<reference evidence="2 3" key="1">
    <citation type="submission" date="2017-07" db="EMBL/GenBank/DDBJ databases">
        <title>Genome Sequence of Antarctobacter heliothermus Strain SMS3 Isolated from a culture of the Diatom Skeletonema marinoi.</title>
        <authorList>
            <person name="Topel M."/>
            <person name="Pinder M.I.M."/>
            <person name="Johansson O.N."/>
            <person name="Kourtchenko O."/>
            <person name="Godhe A."/>
            <person name="Clarke A.K."/>
        </authorList>
    </citation>
    <scope>NUCLEOTIDE SEQUENCE [LARGE SCALE GENOMIC DNA]</scope>
    <source>
        <strain evidence="2 3">SMS3</strain>
    </source>
</reference>
<dbReference type="Gene3D" id="3.40.390.10">
    <property type="entry name" value="Collagenase (Catalytic Domain)"/>
    <property type="match status" value="1"/>
</dbReference>
<sequence>MAITTADPRPTSKYDRHLSQRLDQIEEVLAQFATQYGGGLGGHKPGDVAHVGQCDMPKVPERVLGPGVSDERASLIRYVDRKWVNGTTLRYFLFDEGPFAGDAYNMDKVREGFQIWADVGIGLNFEETEDIDEAEVRIGFQPGGSWSYVGRDVIDIPGQNERTMNIGWDLRNDPRGVDTAVHEIGHTLGFPHEHQNPFSGIVWDEDAVYAYFAGPPNNWSREQTFHNVLRKLTSADVEGSEWDPDSVMHYGFGPGLILEPDEYRTGLRPELGLSDTDKAEVQKFYPKAQAEKTALLEPFKSAVLDMMPADQVNFLLQPTATRDYTIRSFGRADMLMVLFRKDGEVTRFMAGSDDAGTEDNAEIAIRLLQGEEYILRVRMMSHFGSGRVAVMYW</sequence>
<protein>
    <submittedName>
        <fullName evidence="2">Astacin (Peptidase family M12A)</fullName>
    </submittedName>
</protein>
<dbReference type="KEGG" id="aht:ANTHELSMS3_01577"/>
<dbReference type="SUPFAM" id="SSF55486">
    <property type="entry name" value="Metalloproteases ('zincins'), catalytic domain"/>
    <property type="match status" value="1"/>
</dbReference>
<evidence type="ECO:0000313" key="2">
    <source>
        <dbReference type="EMBL" id="ASP20273.1"/>
    </source>
</evidence>
<proteinExistence type="predicted"/>
<evidence type="ECO:0000313" key="3">
    <source>
        <dbReference type="Proteomes" id="UP000203589"/>
    </source>
</evidence>
<dbReference type="InterPro" id="IPR001506">
    <property type="entry name" value="Peptidase_M12A"/>
</dbReference>
<organism evidence="2 3">
    <name type="scientific">Antarctobacter heliothermus</name>
    <dbReference type="NCBI Taxonomy" id="74033"/>
    <lineage>
        <taxon>Bacteria</taxon>
        <taxon>Pseudomonadati</taxon>
        <taxon>Pseudomonadota</taxon>
        <taxon>Alphaproteobacteria</taxon>
        <taxon>Rhodobacterales</taxon>
        <taxon>Roseobacteraceae</taxon>
        <taxon>Antarctobacter</taxon>
    </lineage>
</organism>
<dbReference type="InterPro" id="IPR006026">
    <property type="entry name" value="Peptidase_Metallo"/>
</dbReference>
<dbReference type="GO" id="GO:0004222">
    <property type="term" value="F:metalloendopeptidase activity"/>
    <property type="evidence" value="ECO:0007669"/>
    <property type="project" value="InterPro"/>
</dbReference>
<dbReference type="Pfam" id="PF01400">
    <property type="entry name" value="Astacin"/>
    <property type="match status" value="1"/>
</dbReference>
<dbReference type="GO" id="GO:0008270">
    <property type="term" value="F:zinc ion binding"/>
    <property type="evidence" value="ECO:0007669"/>
    <property type="project" value="InterPro"/>
</dbReference>
<name>A0A222E282_9RHOB</name>
<dbReference type="Proteomes" id="UP000203589">
    <property type="component" value="Chromosome"/>
</dbReference>
<feature type="domain" description="Peptidase metallopeptidase" evidence="1">
    <location>
        <begin position="79"/>
        <end position="246"/>
    </location>
</feature>
<dbReference type="EMBL" id="CP022540">
    <property type="protein sequence ID" value="ASP20273.1"/>
    <property type="molecule type" value="Genomic_DNA"/>
</dbReference>
<gene>
    <name evidence="2" type="ORF">ANTHELSMS3_01577</name>
</gene>